<proteinExistence type="predicted"/>
<evidence type="ECO:0000313" key="2">
    <source>
        <dbReference type="Proteomes" id="UP000645390"/>
    </source>
</evidence>
<dbReference type="EMBL" id="BMDJ01000001">
    <property type="protein sequence ID" value="GGI23279.1"/>
    <property type="molecule type" value="Genomic_DNA"/>
</dbReference>
<accession>A0ABQ2BG11</accession>
<dbReference type="Proteomes" id="UP000645390">
    <property type="component" value="Unassembled WGS sequence"/>
</dbReference>
<name>A0ABQ2BG11_9SPHI</name>
<protein>
    <submittedName>
        <fullName evidence="1">Uncharacterized protein</fullName>
    </submittedName>
</protein>
<evidence type="ECO:0000313" key="1">
    <source>
        <dbReference type="EMBL" id="GGI23279.1"/>
    </source>
</evidence>
<organism evidence="1 2">
    <name type="scientific">Pedobacter mendelii</name>
    <dbReference type="NCBI Taxonomy" id="1908240"/>
    <lineage>
        <taxon>Bacteria</taxon>
        <taxon>Pseudomonadati</taxon>
        <taxon>Bacteroidota</taxon>
        <taxon>Sphingobacteriia</taxon>
        <taxon>Sphingobacteriales</taxon>
        <taxon>Sphingobacteriaceae</taxon>
        <taxon>Pedobacter</taxon>
    </lineage>
</organism>
<dbReference type="RefSeq" id="WP_188411839.1">
    <property type="nucleotide sequence ID" value="NZ_BMDJ01000001.1"/>
</dbReference>
<reference evidence="2" key="1">
    <citation type="journal article" date="2019" name="Int. J. Syst. Evol. Microbiol.">
        <title>The Global Catalogue of Microorganisms (GCM) 10K type strain sequencing project: providing services to taxonomists for standard genome sequencing and annotation.</title>
        <authorList>
            <consortium name="The Broad Institute Genomics Platform"/>
            <consortium name="The Broad Institute Genome Sequencing Center for Infectious Disease"/>
            <person name="Wu L."/>
            <person name="Ma J."/>
        </authorList>
    </citation>
    <scope>NUCLEOTIDE SEQUENCE [LARGE SCALE GENOMIC DNA]</scope>
    <source>
        <strain evidence="2">CCM 8939</strain>
    </source>
</reference>
<comment type="caution">
    <text evidence="1">The sequence shown here is derived from an EMBL/GenBank/DDBJ whole genome shotgun (WGS) entry which is preliminary data.</text>
</comment>
<sequence length="86" mass="10100">MFTPDGSPSGYNPEIEIYNNTNKILTLKLNEEMYHFNFQEKKTITLSPNSYHYRASAAGVIPNIGNEEIKGNTKYTWQFYIVKRYR</sequence>
<keyword evidence="2" id="KW-1185">Reference proteome</keyword>
<gene>
    <name evidence="1" type="ORF">GCM10008119_06870</name>
</gene>